<dbReference type="InterPro" id="IPR011330">
    <property type="entry name" value="Glyco_hydro/deAcase_b/a-brl"/>
</dbReference>
<name>X1DRM4_9ZZZZ</name>
<dbReference type="AlphaFoldDB" id="X1DRM4"/>
<dbReference type="PANTHER" id="PTHR46017:SF1">
    <property type="entry name" value="ALPHA-MANNOSIDASE 2C1"/>
    <property type="match status" value="1"/>
</dbReference>
<sequence length="178" mass="20675">YYIFGGHGGVIINNIGFCEFDSPEFAMKRLIERMKLAIKTRMPYNIEVALCCFEWLKNQYPNKISEFIKRFKQGRFEIINPSYSQPYNLIIGEESNIKQFEYGLKVLNELGLDCRIYYCSEVSLHPQIPQILKGFNIDFCSLRTRLLGTCPSTNSGKISFQISSSILFIIFLNILYFS</sequence>
<feature type="non-terminal residue" evidence="3">
    <location>
        <position position="1"/>
    </location>
</feature>
<keyword evidence="1" id="KW-1133">Transmembrane helix</keyword>
<dbReference type="SUPFAM" id="SSF88713">
    <property type="entry name" value="Glycoside hydrolase/deacetylase"/>
    <property type="match status" value="1"/>
</dbReference>
<dbReference type="Gene3D" id="3.20.110.10">
    <property type="entry name" value="Glycoside hydrolase 38, N terminal domain"/>
    <property type="match status" value="1"/>
</dbReference>
<feature type="domain" description="Glycoside hydrolase family 38 N-terminal" evidence="2">
    <location>
        <begin position="49"/>
        <end position="138"/>
    </location>
</feature>
<feature type="transmembrane region" description="Helical" evidence="1">
    <location>
        <begin position="158"/>
        <end position="177"/>
    </location>
</feature>
<organism evidence="3">
    <name type="scientific">marine sediment metagenome</name>
    <dbReference type="NCBI Taxonomy" id="412755"/>
    <lineage>
        <taxon>unclassified sequences</taxon>
        <taxon>metagenomes</taxon>
        <taxon>ecological metagenomes</taxon>
    </lineage>
</organism>
<evidence type="ECO:0000259" key="2">
    <source>
        <dbReference type="Pfam" id="PF01074"/>
    </source>
</evidence>
<accession>X1DRM4</accession>
<feature type="non-terminal residue" evidence="3">
    <location>
        <position position="178"/>
    </location>
</feature>
<dbReference type="InterPro" id="IPR000602">
    <property type="entry name" value="Glyco_hydro_38_N"/>
</dbReference>
<dbReference type="Pfam" id="PF01074">
    <property type="entry name" value="Glyco_hydro_38N"/>
    <property type="match status" value="1"/>
</dbReference>
<protein>
    <recommendedName>
        <fullName evidence="2">Glycoside hydrolase family 38 N-terminal domain-containing protein</fullName>
    </recommendedName>
</protein>
<evidence type="ECO:0000256" key="1">
    <source>
        <dbReference type="SAM" id="Phobius"/>
    </source>
</evidence>
<dbReference type="PANTHER" id="PTHR46017">
    <property type="entry name" value="ALPHA-MANNOSIDASE 2C1"/>
    <property type="match status" value="1"/>
</dbReference>
<proteinExistence type="predicted"/>
<evidence type="ECO:0000313" key="3">
    <source>
        <dbReference type="EMBL" id="GAH07619.1"/>
    </source>
</evidence>
<dbReference type="InterPro" id="IPR027291">
    <property type="entry name" value="Glyco_hydro_38_N_sf"/>
</dbReference>
<keyword evidence="1" id="KW-0812">Transmembrane</keyword>
<gene>
    <name evidence="3" type="ORF">S01H4_61033</name>
</gene>
<dbReference type="EMBL" id="BART01036110">
    <property type="protein sequence ID" value="GAH07619.1"/>
    <property type="molecule type" value="Genomic_DNA"/>
</dbReference>
<dbReference type="GO" id="GO:0004559">
    <property type="term" value="F:alpha-mannosidase activity"/>
    <property type="evidence" value="ECO:0007669"/>
    <property type="project" value="InterPro"/>
</dbReference>
<dbReference type="GO" id="GO:0009313">
    <property type="term" value="P:oligosaccharide catabolic process"/>
    <property type="evidence" value="ECO:0007669"/>
    <property type="project" value="TreeGrafter"/>
</dbReference>
<dbReference type="GO" id="GO:0006013">
    <property type="term" value="P:mannose metabolic process"/>
    <property type="evidence" value="ECO:0007669"/>
    <property type="project" value="InterPro"/>
</dbReference>
<reference evidence="3" key="1">
    <citation type="journal article" date="2014" name="Front. Microbiol.">
        <title>High frequency of phylogenetically diverse reductive dehalogenase-homologous genes in deep subseafloor sedimentary metagenomes.</title>
        <authorList>
            <person name="Kawai M."/>
            <person name="Futagami T."/>
            <person name="Toyoda A."/>
            <person name="Takaki Y."/>
            <person name="Nishi S."/>
            <person name="Hori S."/>
            <person name="Arai W."/>
            <person name="Tsubouchi T."/>
            <person name="Morono Y."/>
            <person name="Uchiyama I."/>
            <person name="Ito T."/>
            <person name="Fujiyama A."/>
            <person name="Inagaki F."/>
            <person name="Takami H."/>
        </authorList>
    </citation>
    <scope>NUCLEOTIDE SEQUENCE</scope>
    <source>
        <strain evidence="3">Expedition CK06-06</strain>
    </source>
</reference>
<keyword evidence="1" id="KW-0472">Membrane</keyword>
<comment type="caution">
    <text evidence="3">The sequence shown here is derived from an EMBL/GenBank/DDBJ whole genome shotgun (WGS) entry which is preliminary data.</text>
</comment>